<dbReference type="SUPFAM" id="SSF48230">
    <property type="entry name" value="Chondroitin AC/alginate lyase"/>
    <property type="match status" value="1"/>
</dbReference>
<keyword evidence="4" id="KW-0456">Lyase</keyword>
<evidence type="ECO:0000256" key="3">
    <source>
        <dbReference type="ARBA" id="ARBA00022764"/>
    </source>
</evidence>
<protein>
    <recommendedName>
        <fullName evidence="9">Heparin-sulfate lyase N-terminal domain-containing protein</fullName>
    </recommendedName>
</protein>
<dbReference type="InterPro" id="IPR031680">
    <property type="entry name" value="Hepar_II_III_N"/>
</dbReference>
<comment type="subcellular location">
    <subcellularLocation>
        <location evidence="1">Periplasm</location>
    </subcellularLocation>
</comment>
<evidence type="ECO:0000259" key="6">
    <source>
        <dbReference type="Pfam" id="PF16889"/>
    </source>
</evidence>
<evidence type="ECO:0000313" key="7">
    <source>
        <dbReference type="EMBL" id="GGG01571.1"/>
    </source>
</evidence>
<evidence type="ECO:0000256" key="2">
    <source>
        <dbReference type="ARBA" id="ARBA00022729"/>
    </source>
</evidence>
<dbReference type="Proteomes" id="UP000637643">
    <property type="component" value="Unassembled WGS sequence"/>
</dbReference>
<gene>
    <name evidence="7" type="ORF">GCM10010912_53010</name>
</gene>
<evidence type="ECO:0000256" key="1">
    <source>
        <dbReference type="ARBA" id="ARBA00004418"/>
    </source>
</evidence>
<evidence type="ECO:0008006" key="9">
    <source>
        <dbReference type="Google" id="ProtNLM"/>
    </source>
</evidence>
<dbReference type="PANTHER" id="PTHR39210:SF1">
    <property type="entry name" value="HEPARIN-SULFATE LYASE"/>
    <property type="match status" value="1"/>
</dbReference>
<dbReference type="Gene3D" id="2.70.98.70">
    <property type="match status" value="1"/>
</dbReference>
<keyword evidence="8" id="KW-1185">Reference proteome</keyword>
<accession>A0A917FSG5</accession>
<feature type="domain" description="Heparinase II/III-like C-terminal" evidence="5">
    <location>
        <begin position="208"/>
        <end position="407"/>
    </location>
</feature>
<dbReference type="EMBL" id="BMKR01000032">
    <property type="protein sequence ID" value="GGG01571.1"/>
    <property type="molecule type" value="Genomic_DNA"/>
</dbReference>
<keyword evidence="3" id="KW-0574">Periplasm</keyword>
<keyword evidence="2" id="KW-0732">Signal</keyword>
<reference evidence="7" key="1">
    <citation type="journal article" date="2014" name="Int. J. Syst. Evol. Microbiol.">
        <title>Complete genome sequence of Corynebacterium casei LMG S-19264T (=DSM 44701T), isolated from a smear-ripened cheese.</title>
        <authorList>
            <consortium name="US DOE Joint Genome Institute (JGI-PGF)"/>
            <person name="Walter F."/>
            <person name="Albersmeier A."/>
            <person name="Kalinowski J."/>
            <person name="Ruckert C."/>
        </authorList>
    </citation>
    <scope>NUCLEOTIDE SEQUENCE</scope>
    <source>
        <strain evidence="7">CGMCC 1.16134</strain>
    </source>
</reference>
<evidence type="ECO:0000313" key="8">
    <source>
        <dbReference type="Proteomes" id="UP000637643"/>
    </source>
</evidence>
<reference evidence="7" key="2">
    <citation type="submission" date="2020-09" db="EMBL/GenBank/DDBJ databases">
        <authorList>
            <person name="Sun Q."/>
            <person name="Zhou Y."/>
        </authorList>
    </citation>
    <scope>NUCLEOTIDE SEQUENCE</scope>
    <source>
        <strain evidence="7">CGMCC 1.16134</strain>
    </source>
</reference>
<dbReference type="InterPro" id="IPR012480">
    <property type="entry name" value="Hepar_II_III_C"/>
</dbReference>
<dbReference type="PANTHER" id="PTHR39210">
    <property type="entry name" value="HEPARIN-SULFATE LYASE"/>
    <property type="match status" value="1"/>
</dbReference>
<name>A0A917FSG5_9BACL</name>
<dbReference type="GO" id="GO:0016829">
    <property type="term" value="F:lyase activity"/>
    <property type="evidence" value="ECO:0007669"/>
    <property type="project" value="UniProtKB-KW"/>
</dbReference>
<comment type="caution">
    <text evidence="7">The sequence shown here is derived from an EMBL/GenBank/DDBJ whole genome shotgun (WGS) entry which is preliminary data.</text>
</comment>
<evidence type="ECO:0000259" key="5">
    <source>
        <dbReference type="Pfam" id="PF07940"/>
    </source>
</evidence>
<proteinExistence type="predicted"/>
<dbReference type="Pfam" id="PF16889">
    <property type="entry name" value="Hepar_II_III_N"/>
    <property type="match status" value="1"/>
</dbReference>
<feature type="domain" description="Heparin-sulfate lyase N-terminal" evidence="6">
    <location>
        <begin position="3"/>
        <end position="162"/>
    </location>
</feature>
<sequence length="542" mass="61662">MLPEAFITFYRSAAFTPEVKMMMIKSFQEHGEYVRRYHAPHGNHVCMQMRGLIQVALLLPELKAAEEWLAYALREMPGYVRQNVYADGVQIEGSPNYHHVVMRDLFELVPLLQRMGIEAPEYSGVLEKMYEVLMHSLTPDGLLPRFGDSDVHPQMANELRNTMSLGALLYGRGDFKYLGHAQLPFALLWRLGPEAARRYDQLQAEPPAATSASFLAGGYLFSRQSWEQDAMYAAMRAGVGIGGHAHADSLSLILFAGGRELLVDTGMGLFEWNKERKYAVSTRAHNTLVVDGQDQHVRSLHWSTTPTAPTKIWDVRHEDTYDYWFASHYGYTRYDDPVIHSRKVIVVKNRYWLIVDILEAKEQHTYEQYFHLPIGEAVMAEGGQRVHTHHPDSNVLVMFPDQDTDDDQIVLESGLDSRLGKYHVNPVVKRTMLRTGKAVCETLIVPYGAKRPEIQLQRLPVRTQSRELSANEATALRISGAGWTDEICLFHNSVPVDSYLDATGNIVTENLLPGINRQEELEFAGCRYQDDLIMRLNRQISI</sequence>
<dbReference type="InterPro" id="IPR008929">
    <property type="entry name" value="Chondroitin_lyas"/>
</dbReference>
<dbReference type="GO" id="GO:0042597">
    <property type="term" value="C:periplasmic space"/>
    <property type="evidence" value="ECO:0007669"/>
    <property type="project" value="UniProtKB-SubCell"/>
</dbReference>
<organism evidence="7 8">
    <name type="scientific">Paenibacillus albidus</name>
    <dbReference type="NCBI Taxonomy" id="2041023"/>
    <lineage>
        <taxon>Bacteria</taxon>
        <taxon>Bacillati</taxon>
        <taxon>Bacillota</taxon>
        <taxon>Bacilli</taxon>
        <taxon>Bacillales</taxon>
        <taxon>Paenibacillaceae</taxon>
        <taxon>Paenibacillus</taxon>
    </lineage>
</organism>
<dbReference type="AlphaFoldDB" id="A0A917FSG5"/>
<dbReference type="Gene3D" id="1.50.10.100">
    <property type="entry name" value="Chondroitin AC/alginate lyase"/>
    <property type="match status" value="1"/>
</dbReference>
<dbReference type="Pfam" id="PF07940">
    <property type="entry name" value="Hepar_II_III_C"/>
    <property type="match status" value="1"/>
</dbReference>
<evidence type="ECO:0000256" key="4">
    <source>
        <dbReference type="ARBA" id="ARBA00023239"/>
    </source>
</evidence>
<dbReference type="RefSeq" id="WP_189030238.1">
    <property type="nucleotide sequence ID" value="NZ_BMKR01000032.1"/>
</dbReference>